<keyword evidence="3" id="KW-0489">Methyltransferase</keyword>
<keyword evidence="5" id="KW-0288">FMN</keyword>
<accession>A0A6A6K0V4</accession>
<dbReference type="InterPro" id="IPR015864">
    <property type="entry name" value="FAD_synthase"/>
</dbReference>
<evidence type="ECO:0000256" key="7">
    <source>
        <dbReference type="ARBA" id="ARBA00022691"/>
    </source>
</evidence>
<dbReference type="PROSITE" id="PS00143">
    <property type="entry name" value="INSULINASE"/>
    <property type="match status" value="1"/>
</dbReference>
<dbReference type="InterPro" id="IPR019874">
    <property type="entry name" value="RF_methyltr_PrmC"/>
</dbReference>
<evidence type="ECO:0000256" key="8">
    <source>
        <dbReference type="ARBA" id="ARBA00022695"/>
    </source>
</evidence>
<keyword evidence="6" id="KW-0808">Transferase</keyword>
<evidence type="ECO:0000256" key="14">
    <source>
        <dbReference type="SAM" id="Coils"/>
    </source>
</evidence>
<dbReference type="AlphaFoldDB" id="A0A6A6K0V4"/>
<dbReference type="GO" id="GO:0003676">
    <property type="term" value="F:nucleic acid binding"/>
    <property type="evidence" value="ECO:0007669"/>
    <property type="project" value="InterPro"/>
</dbReference>
<dbReference type="SMART" id="SM00904">
    <property type="entry name" value="Flavokinase"/>
    <property type="match status" value="1"/>
</dbReference>
<dbReference type="GO" id="GO:0006508">
    <property type="term" value="P:proteolysis"/>
    <property type="evidence" value="ECO:0007669"/>
    <property type="project" value="InterPro"/>
</dbReference>
<dbReference type="GO" id="GO:0046872">
    <property type="term" value="F:metal ion binding"/>
    <property type="evidence" value="ECO:0007669"/>
    <property type="project" value="InterPro"/>
</dbReference>
<dbReference type="CDD" id="cd02064">
    <property type="entry name" value="FAD_synthetase_N"/>
    <property type="match status" value="1"/>
</dbReference>
<keyword evidence="7" id="KW-0949">S-adenosyl-L-methionine</keyword>
<comment type="pathway">
    <text evidence="2">Cofactor biosynthesis; FMN biosynthesis; FMN from riboflavin (ATP route): step 1/1.</text>
</comment>
<dbReference type="CDD" id="cd02440">
    <property type="entry name" value="AdoMet_MTases"/>
    <property type="match status" value="1"/>
</dbReference>
<dbReference type="GO" id="GO:0004222">
    <property type="term" value="F:metalloendopeptidase activity"/>
    <property type="evidence" value="ECO:0007669"/>
    <property type="project" value="InterPro"/>
</dbReference>
<evidence type="ECO:0000313" key="17">
    <source>
        <dbReference type="EMBL" id="KAF2282085.1"/>
    </source>
</evidence>
<feature type="coiled-coil region" evidence="14">
    <location>
        <begin position="688"/>
        <end position="715"/>
    </location>
</feature>
<dbReference type="PANTHER" id="PTHR18895:SF74">
    <property type="entry name" value="MTRF1L RELEASE FACTOR GLUTAMINE METHYLTRANSFERASE"/>
    <property type="match status" value="1"/>
</dbReference>
<dbReference type="GO" id="GO:0008531">
    <property type="term" value="F:riboflavin kinase activity"/>
    <property type="evidence" value="ECO:0007669"/>
    <property type="project" value="InterPro"/>
</dbReference>
<name>A0A6A6K0V4_HEVBR</name>
<evidence type="ECO:0000256" key="3">
    <source>
        <dbReference type="ARBA" id="ARBA00022603"/>
    </source>
</evidence>
<dbReference type="Gene3D" id="3.40.50.620">
    <property type="entry name" value="HUPs"/>
    <property type="match status" value="1"/>
</dbReference>
<evidence type="ECO:0000256" key="10">
    <source>
        <dbReference type="ARBA" id="ARBA00022827"/>
    </source>
</evidence>
<dbReference type="InterPro" id="IPR004556">
    <property type="entry name" value="HemK-like"/>
</dbReference>
<dbReference type="InterPro" id="IPR011765">
    <property type="entry name" value="Pept_M16_N"/>
</dbReference>
<evidence type="ECO:0000256" key="5">
    <source>
        <dbReference type="ARBA" id="ARBA00022643"/>
    </source>
</evidence>
<keyword evidence="9" id="KW-0547">Nucleotide-binding</keyword>
<dbReference type="GO" id="GO:0005524">
    <property type="term" value="F:ATP binding"/>
    <property type="evidence" value="ECO:0007669"/>
    <property type="project" value="UniProtKB-KW"/>
</dbReference>
<dbReference type="PROSITE" id="PS00092">
    <property type="entry name" value="N6_MTASE"/>
    <property type="match status" value="1"/>
</dbReference>
<keyword evidence="18" id="KW-1185">Reference proteome</keyword>
<dbReference type="GO" id="GO:0016020">
    <property type="term" value="C:membrane"/>
    <property type="evidence" value="ECO:0007669"/>
    <property type="project" value="InterPro"/>
</dbReference>
<dbReference type="UniPathway" id="UPA00276">
    <property type="reaction ID" value="UER00406"/>
</dbReference>
<keyword evidence="10" id="KW-0274">FAD</keyword>
<dbReference type="Pfam" id="PF01687">
    <property type="entry name" value="Flavokinase"/>
    <property type="match status" value="1"/>
</dbReference>
<evidence type="ECO:0000259" key="16">
    <source>
        <dbReference type="SMART" id="SM00904"/>
    </source>
</evidence>
<evidence type="ECO:0000256" key="9">
    <source>
        <dbReference type="ARBA" id="ARBA00022741"/>
    </source>
</evidence>
<dbReference type="InterPro" id="IPR050320">
    <property type="entry name" value="N5-glutamine_MTase"/>
</dbReference>
<dbReference type="GO" id="GO:0009398">
    <property type="term" value="P:FMN biosynthetic process"/>
    <property type="evidence" value="ECO:0007669"/>
    <property type="project" value="UniProtKB-UniPathway"/>
</dbReference>
<dbReference type="InterPro" id="IPR029063">
    <property type="entry name" value="SAM-dependent_MTases_sf"/>
</dbReference>
<evidence type="ECO:0000256" key="15">
    <source>
        <dbReference type="SAM" id="MobiDB-lite"/>
    </source>
</evidence>
<feature type="region of interest" description="Disordered" evidence="15">
    <location>
        <begin position="797"/>
        <end position="819"/>
    </location>
</feature>
<comment type="pathway">
    <text evidence="1">Cofactor biosynthesis; FAD biosynthesis; FAD from FMN: step 1/1.</text>
</comment>
<dbReference type="GO" id="GO:0004190">
    <property type="term" value="F:aspartic-type endopeptidase activity"/>
    <property type="evidence" value="ECO:0007669"/>
    <property type="project" value="InterPro"/>
</dbReference>
<proteinExistence type="inferred from homology"/>
<comment type="catalytic activity">
    <reaction evidence="12">
        <text>L-glutaminyl-[peptide chain release factor] + S-adenosyl-L-methionine = N(5)-methyl-L-glutaminyl-[peptide chain release factor] + S-adenosyl-L-homocysteine + H(+)</text>
        <dbReference type="Rhea" id="RHEA:42896"/>
        <dbReference type="Rhea" id="RHEA-COMP:10271"/>
        <dbReference type="Rhea" id="RHEA-COMP:10272"/>
        <dbReference type="ChEBI" id="CHEBI:15378"/>
        <dbReference type="ChEBI" id="CHEBI:30011"/>
        <dbReference type="ChEBI" id="CHEBI:57856"/>
        <dbReference type="ChEBI" id="CHEBI:59789"/>
        <dbReference type="ChEBI" id="CHEBI:61891"/>
        <dbReference type="EC" id="2.1.1.297"/>
    </reaction>
</comment>
<dbReference type="InterPro" id="IPR002052">
    <property type="entry name" value="DNA_methylase_N6_adenine_CS"/>
</dbReference>
<dbReference type="GO" id="GO:0032259">
    <property type="term" value="P:methylation"/>
    <property type="evidence" value="ECO:0007669"/>
    <property type="project" value="UniProtKB-KW"/>
</dbReference>
<dbReference type="Gene3D" id="3.30.830.10">
    <property type="entry name" value="Metalloenzyme, LuxS/M16 peptidase-like"/>
    <property type="match status" value="1"/>
</dbReference>
<dbReference type="InterPro" id="IPR040758">
    <property type="entry name" value="PrmC_N"/>
</dbReference>
<evidence type="ECO:0000256" key="4">
    <source>
        <dbReference type="ARBA" id="ARBA00022630"/>
    </source>
</evidence>
<dbReference type="InterPro" id="IPR015865">
    <property type="entry name" value="Riboflavin_kinase_bac/euk"/>
</dbReference>
<comment type="similarity">
    <text evidence="13">Belongs to the peptidase M16 family.</text>
</comment>
<evidence type="ECO:0000313" key="18">
    <source>
        <dbReference type="Proteomes" id="UP000467840"/>
    </source>
</evidence>
<dbReference type="Pfam" id="PF06574">
    <property type="entry name" value="FAD_syn"/>
    <property type="match status" value="1"/>
</dbReference>
<evidence type="ECO:0000256" key="1">
    <source>
        <dbReference type="ARBA" id="ARBA00004726"/>
    </source>
</evidence>
<keyword evidence="4" id="KW-0285">Flavoprotein</keyword>
<dbReference type="Pfam" id="PF01252">
    <property type="entry name" value="Peptidase_A8"/>
    <property type="match status" value="1"/>
</dbReference>
<organism evidence="17 18">
    <name type="scientific">Hevea brasiliensis</name>
    <name type="common">Para rubber tree</name>
    <name type="synonym">Siphonia brasiliensis</name>
    <dbReference type="NCBI Taxonomy" id="3981"/>
    <lineage>
        <taxon>Eukaryota</taxon>
        <taxon>Viridiplantae</taxon>
        <taxon>Streptophyta</taxon>
        <taxon>Embryophyta</taxon>
        <taxon>Tracheophyta</taxon>
        <taxon>Spermatophyta</taxon>
        <taxon>Magnoliopsida</taxon>
        <taxon>eudicotyledons</taxon>
        <taxon>Gunneridae</taxon>
        <taxon>Pentapetalae</taxon>
        <taxon>rosids</taxon>
        <taxon>fabids</taxon>
        <taxon>Malpighiales</taxon>
        <taxon>Euphorbiaceae</taxon>
        <taxon>Crotonoideae</taxon>
        <taxon>Micrandreae</taxon>
        <taxon>Hevea</taxon>
    </lineage>
</organism>
<dbReference type="Gene3D" id="1.10.8.10">
    <property type="entry name" value="DNA helicase RuvA subunit, C-terminal domain"/>
    <property type="match status" value="1"/>
</dbReference>
<evidence type="ECO:0000256" key="2">
    <source>
        <dbReference type="ARBA" id="ARBA00005201"/>
    </source>
</evidence>
<dbReference type="Proteomes" id="UP000467840">
    <property type="component" value="Unassembled WGS sequence"/>
</dbReference>
<keyword evidence="11" id="KW-0067">ATP-binding</keyword>
<feature type="domain" description="Riboflavin kinase" evidence="16">
    <location>
        <begin position="405"/>
        <end position="495"/>
    </location>
</feature>
<dbReference type="NCBIfam" id="TIGR00536">
    <property type="entry name" value="hemK_fam"/>
    <property type="match status" value="1"/>
</dbReference>
<dbReference type="Gene3D" id="2.40.30.30">
    <property type="entry name" value="Riboflavin kinase-like"/>
    <property type="match status" value="1"/>
</dbReference>
<dbReference type="GO" id="GO:0009231">
    <property type="term" value="P:riboflavin biosynthetic process"/>
    <property type="evidence" value="ECO:0007669"/>
    <property type="project" value="InterPro"/>
</dbReference>
<dbReference type="GO" id="GO:0003919">
    <property type="term" value="F:FMN adenylyltransferase activity"/>
    <property type="evidence" value="ECO:0007669"/>
    <property type="project" value="InterPro"/>
</dbReference>
<dbReference type="GO" id="GO:0006747">
    <property type="term" value="P:FAD biosynthetic process"/>
    <property type="evidence" value="ECO:0007669"/>
    <property type="project" value="UniProtKB-UniPathway"/>
</dbReference>
<dbReference type="Gene3D" id="3.40.50.150">
    <property type="entry name" value="Vaccinia Virus protein VP39"/>
    <property type="match status" value="1"/>
</dbReference>
<evidence type="ECO:0000256" key="6">
    <source>
        <dbReference type="ARBA" id="ARBA00022679"/>
    </source>
</evidence>
<sequence length="819" mass="91611">MLKNAGVATPRLDAELIAQHVLGINAVAMLVDADMPVERERADRFFALLNRRLAGEPVSHILGRREFWGMDFIVNSDVLDPRPDTESVVSSAIKIYKNRNCRLTIADLGTGTGCILIALLSHYKHATGIAFERSVKACRIARQNFVQHSMLARVRLHCASWELCEGKFDLIVSNPPYIRRCKIPDLQREVRQHEPLQALDGGARGMEKYTQIFRVLRRCLNPSGKAILEIGEDQGAIRNEALRWNIGFCGYELDLAGRRRAYQRAAQLSLPSAVLTFSPHTAAFLKQRKNFLLVDFEQKVKLIEACGVDYLYVVEFGQAFAQMLPRAFIHDVLVSGCRARHIVVGGDCVFGHKCAGDLKLLELHAAACGYGVTGVPQYVVAGHVCSSSRIRECLQLGDIETANLLLGRRHVISGRVLKGQGRGRLIGFPTLNLSIDHTVLPKNGVYHARVRFDANNWLLGIVNIGTRPTFAEETCPLLEMHIFDFDKDVYGEWLMWSLLASSDPNGCTVKSKIVGVIAIILIFALDQASKAYAIDWYSKSGATEVLKFCSLVEVWNRGISFGMFGAMNKFFVASFLLASLFCGSAFCAKLQGVQVAELENGMKVYVISDNRFPIVLHMLVYRVGGMDDPPGLSGIAHFLEHMMFTGTKKVQDFSETIGRLGGSFNALTSTAYTAYYELVGKQHLPLMMEMEADRMRNLDLTVEHMERERNVVLEERKMRTEATPRGLLDEEAVNIFYRNGYGRPVIGWEHEIANYDMENVKAFYRKYYNPNNAILLVAGDVSFEEVMELSQAHYGGLTNNSGAVERNADAKLEPPHRRV</sequence>
<dbReference type="Pfam" id="PF17827">
    <property type="entry name" value="PrmC_N"/>
    <property type="match status" value="1"/>
</dbReference>
<dbReference type="Pfam" id="PF05193">
    <property type="entry name" value="Peptidase_M16_C"/>
    <property type="match status" value="1"/>
</dbReference>
<dbReference type="InterPro" id="IPR007848">
    <property type="entry name" value="Small_mtfrase_dom"/>
</dbReference>
<dbReference type="PANTHER" id="PTHR18895">
    <property type="entry name" value="HEMK METHYLTRANSFERASE"/>
    <property type="match status" value="1"/>
</dbReference>
<evidence type="ECO:0000256" key="13">
    <source>
        <dbReference type="RuleBase" id="RU004447"/>
    </source>
</evidence>
<dbReference type="Pfam" id="PF05175">
    <property type="entry name" value="MTS"/>
    <property type="match status" value="1"/>
</dbReference>
<dbReference type="SUPFAM" id="SSF52374">
    <property type="entry name" value="Nucleotidylyl transferase"/>
    <property type="match status" value="1"/>
</dbReference>
<keyword evidence="8" id="KW-0548">Nucleotidyltransferase</keyword>
<gene>
    <name evidence="17" type="ORF">GH714_042909</name>
</gene>
<dbReference type="GO" id="GO:0102559">
    <property type="term" value="F:peptide chain release factor N(5)-glutamine methyltransferase activity"/>
    <property type="evidence" value="ECO:0007669"/>
    <property type="project" value="UniProtKB-EC"/>
</dbReference>
<reference evidence="17 18" key="1">
    <citation type="journal article" date="2020" name="Mol. Plant">
        <title>The Chromosome-Based Rubber Tree Genome Provides New Insights into Spurge Genome Evolution and Rubber Biosynthesis.</title>
        <authorList>
            <person name="Liu J."/>
            <person name="Shi C."/>
            <person name="Shi C.C."/>
            <person name="Li W."/>
            <person name="Zhang Q.J."/>
            <person name="Zhang Y."/>
            <person name="Li K."/>
            <person name="Lu H.F."/>
            <person name="Shi C."/>
            <person name="Zhu S.T."/>
            <person name="Xiao Z.Y."/>
            <person name="Nan H."/>
            <person name="Yue Y."/>
            <person name="Zhu X.G."/>
            <person name="Wu Y."/>
            <person name="Hong X.N."/>
            <person name="Fan G.Y."/>
            <person name="Tong Y."/>
            <person name="Zhang D."/>
            <person name="Mao C.L."/>
            <person name="Liu Y.L."/>
            <person name="Hao S.J."/>
            <person name="Liu W.Q."/>
            <person name="Lv M.Q."/>
            <person name="Zhang H.B."/>
            <person name="Liu Y."/>
            <person name="Hu-Tang G.R."/>
            <person name="Wang J.P."/>
            <person name="Wang J.H."/>
            <person name="Sun Y.H."/>
            <person name="Ni S.B."/>
            <person name="Chen W.B."/>
            <person name="Zhang X.C."/>
            <person name="Jiao Y.N."/>
            <person name="Eichler E.E."/>
            <person name="Li G.H."/>
            <person name="Liu X."/>
            <person name="Gao L.Z."/>
        </authorList>
    </citation>
    <scope>NUCLEOTIDE SEQUENCE [LARGE SCALE GENOMIC DNA]</scope>
    <source>
        <strain evidence="18">cv. GT1</strain>
        <tissue evidence="17">Leaf</tissue>
    </source>
</reference>
<dbReference type="InterPro" id="IPR023465">
    <property type="entry name" value="Riboflavin_kinase_dom_sf"/>
</dbReference>
<feature type="compositionally biased region" description="Basic and acidic residues" evidence="15">
    <location>
        <begin position="806"/>
        <end position="819"/>
    </location>
</feature>
<dbReference type="InterPro" id="IPR007863">
    <property type="entry name" value="Peptidase_M16_C"/>
</dbReference>
<keyword evidence="14" id="KW-0175">Coiled coil</keyword>
<dbReference type="SUPFAM" id="SSF53335">
    <property type="entry name" value="S-adenosyl-L-methionine-dependent methyltransferases"/>
    <property type="match status" value="1"/>
</dbReference>
<evidence type="ECO:0000256" key="12">
    <source>
        <dbReference type="ARBA" id="ARBA00048391"/>
    </source>
</evidence>
<dbReference type="InterPro" id="IPR001872">
    <property type="entry name" value="Peptidase_A8"/>
</dbReference>
<dbReference type="NCBIfam" id="TIGR03534">
    <property type="entry name" value="RF_mod_PrmC"/>
    <property type="match status" value="1"/>
</dbReference>
<dbReference type="SUPFAM" id="SSF82114">
    <property type="entry name" value="Riboflavin kinase-like"/>
    <property type="match status" value="1"/>
</dbReference>
<dbReference type="UniPathway" id="UPA00277">
    <property type="reaction ID" value="UER00407"/>
</dbReference>
<protein>
    <recommendedName>
        <fullName evidence="16">Riboflavin kinase domain-containing protein</fullName>
    </recommendedName>
</protein>
<dbReference type="SUPFAM" id="SSF63411">
    <property type="entry name" value="LuxS/MPP-like metallohydrolase"/>
    <property type="match status" value="1"/>
</dbReference>
<dbReference type="InterPro" id="IPR001431">
    <property type="entry name" value="Pept_M16_Zn_BS"/>
</dbReference>
<evidence type="ECO:0000256" key="11">
    <source>
        <dbReference type="ARBA" id="ARBA00022840"/>
    </source>
</evidence>
<dbReference type="InterPro" id="IPR014729">
    <property type="entry name" value="Rossmann-like_a/b/a_fold"/>
</dbReference>
<comment type="caution">
    <text evidence="17">The sequence shown here is derived from an EMBL/GenBank/DDBJ whole genome shotgun (WGS) entry which is preliminary data.</text>
</comment>
<dbReference type="InterPro" id="IPR011249">
    <property type="entry name" value="Metalloenz_LuxS/M16"/>
</dbReference>
<dbReference type="Pfam" id="PF00675">
    <property type="entry name" value="Peptidase_M16"/>
    <property type="match status" value="1"/>
</dbReference>
<dbReference type="EMBL" id="JAAGAX010000511">
    <property type="protein sequence ID" value="KAF2282085.1"/>
    <property type="molecule type" value="Genomic_DNA"/>
</dbReference>